<dbReference type="EMBL" id="JAAQTL010000001">
    <property type="protein sequence ID" value="NID14508.1"/>
    <property type="molecule type" value="Genomic_DNA"/>
</dbReference>
<reference evidence="1 2" key="1">
    <citation type="journal article" date="2006" name="Int. J. Syst. Evol. Microbiol.">
        <title>Dyella yeojuensis sp. nov., isolated from greenhouse soil in Korea.</title>
        <authorList>
            <person name="Kim B.Y."/>
            <person name="Weon H.Y."/>
            <person name="Lee K.H."/>
            <person name="Seok S.J."/>
            <person name="Kwon S.W."/>
            <person name="Go S.J."/>
            <person name="Stackebrandt E."/>
        </authorList>
    </citation>
    <scope>NUCLEOTIDE SEQUENCE [LARGE SCALE GENOMIC DNA]</scope>
    <source>
        <strain evidence="1 2">DSM 17673</strain>
    </source>
</reference>
<protein>
    <submittedName>
        <fullName evidence="1">Uncharacterized protein</fullName>
    </submittedName>
</protein>
<evidence type="ECO:0000313" key="1">
    <source>
        <dbReference type="EMBL" id="NID14508.1"/>
    </source>
</evidence>
<gene>
    <name evidence="1" type="ORF">HBF32_03400</name>
</gene>
<evidence type="ECO:0000313" key="2">
    <source>
        <dbReference type="Proteomes" id="UP000518878"/>
    </source>
</evidence>
<dbReference type="Proteomes" id="UP000518878">
    <property type="component" value="Unassembled WGS sequence"/>
</dbReference>
<organism evidence="1 2">
    <name type="scientific">Luteibacter yeojuensis</name>
    <dbReference type="NCBI Taxonomy" id="345309"/>
    <lineage>
        <taxon>Bacteria</taxon>
        <taxon>Pseudomonadati</taxon>
        <taxon>Pseudomonadota</taxon>
        <taxon>Gammaproteobacteria</taxon>
        <taxon>Lysobacterales</taxon>
        <taxon>Rhodanobacteraceae</taxon>
        <taxon>Luteibacter</taxon>
    </lineage>
</organism>
<accession>A0A7X5TP78</accession>
<dbReference type="RefSeq" id="WP_166698218.1">
    <property type="nucleotide sequence ID" value="NZ_JAAQTL010000001.1"/>
</dbReference>
<proteinExistence type="predicted"/>
<comment type="caution">
    <text evidence="1">The sequence shown here is derived from an EMBL/GenBank/DDBJ whole genome shotgun (WGS) entry which is preliminary data.</text>
</comment>
<dbReference type="AlphaFoldDB" id="A0A7X5TP78"/>
<sequence length="123" mass="13532">MDSYSIYLTTLKLDHGVNDTSTLFDRLRDHLSDELTKQGFAGASSSLDQYYWVDVDVGENPLRFWHFGIQLAPTPQDGGGIAVILREASDMRGPKYAPQPDELGANLRSKLKAAFQAAVSPGM</sequence>
<keyword evidence="2" id="KW-1185">Reference proteome</keyword>
<name>A0A7X5TP78_9GAMM</name>